<reference evidence="1" key="2">
    <citation type="submission" date="2021-04" db="EMBL/GenBank/DDBJ databases">
        <authorList>
            <person name="Gilroy R."/>
        </authorList>
    </citation>
    <scope>NUCLEOTIDE SEQUENCE</scope>
    <source>
        <strain evidence="1">ChiW4-1371</strain>
    </source>
</reference>
<gene>
    <name evidence="1" type="ORF">H9804_06840</name>
</gene>
<dbReference type="PANTHER" id="PTHR30348:SF13">
    <property type="entry name" value="UPF0759 PROTEIN YUNF"/>
    <property type="match status" value="1"/>
</dbReference>
<evidence type="ECO:0000313" key="2">
    <source>
        <dbReference type="Proteomes" id="UP000824176"/>
    </source>
</evidence>
<dbReference type="Gene3D" id="3.20.20.410">
    <property type="entry name" value="Protein of unknown function UPF0759"/>
    <property type="match status" value="1"/>
</dbReference>
<dbReference type="Pfam" id="PF01904">
    <property type="entry name" value="DUF72"/>
    <property type="match status" value="1"/>
</dbReference>
<dbReference type="Proteomes" id="UP000824176">
    <property type="component" value="Unassembled WGS sequence"/>
</dbReference>
<evidence type="ECO:0000313" key="1">
    <source>
        <dbReference type="EMBL" id="HIZ89644.1"/>
    </source>
</evidence>
<reference evidence="1" key="1">
    <citation type="journal article" date="2021" name="PeerJ">
        <title>Extensive microbial diversity within the chicken gut microbiome revealed by metagenomics and culture.</title>
        <authorList>
            <person name="Gilroy R."/>
            <person name="Ravi A."/>
            <person name="Getino M."/>
            <person name="Pursley I."/>
            <person name="Horton D.L."/>
            <person name="Alikhan N.F."/>
            <person name="Baker D."/>
            <person name="Gharbi K."/>
            <person name="Hall N."/>
            <person name="Watson M."/>
            <person name="Adriaenssens E.M."/>
            <person name="Foster-Nyarko E."/>
            <person name="Jarju S."/>
            <person name="Secka A."/>
            <person name="Antonio M."/>
            <person name="Oren A."/>
            <person name="Chaudhuri R.R."/>
            <person name="La Ragione R."/>
            <person name="Hildebrand F."/>
            <person name="Pallen M.J."/>
        </authorList>
    </citation>
    <scope>NUCLEOTIDE SEQUENCE</scope>
    <source>
        <strain evidence="1">ChiW4-1371</strain>
    </source>
</reference>
<name>A0A9D2KAS8_9BACT</name>
<accession>A0A9D2KAS8</accession>
<proteinExistence type="predicted"/>
<dbReference type="PANTHER" id="PTHR30348">
    <property type="entry name" value="UNCHARACTERIZED PROTEIN YECE"/>
    <property type="match status" value="1"/>
</dbReference>
<organism evidence="1 2">
    <name type="scientific">Candidatus Mucispirillum faecigallinarum</name>
    <dbReference type="NCBI Taxonomy" id="2838699"/>
    <lineage>
        <taxon>Bacteria</taxon>
        <taxon>Pseudomonadati</taxon>
        <taxon>Deferribacterota</taxon>
        <taxon>Deferribacteres</taxon>
        <taxon>Deferribacterales</taxon>
        <taxon>Mucispirillaceae</taxon>
        <taxon>Mucispirillum</taxon>
    </lineage>
</organism>
<comment type="caution">
    <text evidence="1">The sequence shown here is derived from an EMBL/GenBank/DDBJ whole genome shotgun (WGS) entry which is preliminary data.</text>
</comment>
<dbReference type="EMBL" id="DXAQ01000105">
    <property type="protein sequence ID" value="HIZ89644.1"/>
    <property type="molecule type" value="Genomic_DNA"/>
</dbReference>
<dbReference type="InterPro" id="IPR002763">
    <property type="entry name" value="DUF72"/>
</dbReference>
<sequence>MEINNTPVYAGTSGYNYEDWKGTFAPRETDNYDLLTHYKASNLNFLELTYTFYRMPIAEKIAGICDRLGDIKLSIRLNKSLMRKKPDKLEIESFKEGIAPALERGTAVALLADFHHLFSASRENFDILLELKENFKDLPLFIELTNSTWHKEKYYDEFKANQIGICVIDGPSFRGFAPYRPVCSNGGVYFRLYGHDPLWISGSEKFLNYDYSESELKRFIDDARDVSVMAKNIFFSFCNVENGYAPKNAIALKNMIENL</sequence>
<dbReference type="SUPFAM" id="SSF117396">
    <property type="entry name" value="TM1631-like"/>
    <property type="match status" value="1"/>
</dbReference>
<protein>
    <submittedName>
        <fullName evidence="1">DUF72 domain-containing protein</fullName>
    </submittedName>
</protein>
<dbReference type="AlphaFoldDB" id="A0A9D2KAS8"/>
<dbReference type="InterPro" id="IPR036520">
    <property type="entry name" value="UPF0759_sf"/>
</dbReference>